<keyword evidence="2" id="KW-0560">Oxidoreductase</keyword>
<dbReference type="InterPro" id="IPR004360">
    <property type="entry name" value="Glyas_Fos-R_dOase_dom"/>
</dbReference>
<dbReference type="InterPro" id="IPR029068">
    <property type="entry name" value="Glyas_Bleomycin-R_OHBP_Dase"/>
</dbReference>
<protein>
    <submittedName>
        <fullName evidence="2">Glyoxalase/Bleomycin resistance protein/Dioxygenase superfamily protein</fullName>
    </submittedName>
</protein>
<keyword evidence="3" id="KW-1185">Reference proteome</keyword>
<sequence length="136" mass="14423">MTGTLQLRLVLHADDLDGALALFRDALGMPAELDLTTPTDDGDARVVVLEAGRATLELVNTPQRDLIDELEVGRPVSREMRVALEVDDAAAATDAALAGGAVEVAPPTRTPWGSLNARLETPLGVQLTLFTQVEPE</sequence>
<dbReference type="OrthoDB" id="956698at2"/>
<dbReference type="eggNOG" id="COG0346">
    <property type="taxonomic scope" value="Bacteria"/>
</dbReference>
<dbReference type="AlphaFoldDB" id="A0A1H6YW24"/>
<accession>A0A1H6YW24</accession>
<dbReference type="PROSITE" id="PS51819">
    <property type="entry name" value="VOC"/>
    <property type="match status" value="1"/>
</dbReference>
<dbReference type="Proteomes" id="UP000183315">
    <property type="component" value="Unassembled WGS sequence"/>
</dbReference>
<dbReference type="Pfam" id="PF00903">
    <property type="entry name" value="Glyoxalase"/>
    <property type="match status" value="1"/>
</dbReference>
<organism evidence="2 3">
    <name type="scientific">Demequina mangrovi</name>
    <dbReference type="NCBI Taxonomy" id="1043493"/>
    <lineage>
        <taxon>Bacteria</taxon>
        <taxon>Bacillati</taxon>
        <taxon>Actinomycetota</taxon>
        <taxon>Actinomycetes</taxon>
        <taxon>Micrococcales</taxon>
        <taxon>Demequinaceae</taxon>
        <taxon>Demequina</taxon>
    </lineage>
</organism>
<dbReference type="RefSeq" id="WP_042214477.1">
    <property type="nucleotide sequence ID" value="NZ_BBLU01000006.1"/>
</dbReference>
<dbReference type="GO" id="GO:0051213">
    <property type="term" value="F:dioxygenase activity"/>
    <property type="evidence" value="ECO:0007669"/>
    <property type="project" value="UniProtKB-KW"/>
</dbReference>
<dbReference type="Gene3D" id="3.10.180.10">
    <property type="entry name" value="2,3-Dihydroxybiphenyl 1,2-Dioxygenase, domain 1"/>
    <property type="match status" value="1"/>
</dbReference>
<proteinExistence type="predicted"/>
<name>A0A1H6YW24_9MICO</name>
<dbReference type="SUPFAM" id="SSF54593">
    <property type="entry name" value="Glyoxalase/Bleomycin resistance protein/Dihydroxybiphenyl dioxygenase"/>
    <property type="match status" value="1"/>
</dbReference>
<gene>
    <name evidence="2" type="ORF">SAMN05421637_1829</name>
</gene>
<dbReference type="STRING" id="1043493.SAMN05421637_1829"/>
<evidence type="ECO:0000259" key="1">
    <source>
        <dbReference type="PROSITE" id="PS51819"/>
    </source>
</evidence>
<dbReference type="InterPro" id="IPR037523">
    <property type="entry name" value="VOC_core"/>
</dbReference>
<reference evidence="3" key="1">
    <citation type="submission" date="2016-10" db="EMBL/GenBank/DDBJ databases">
        <authorList>
            <person name="Varghese N."/>
        </authorList>
    </citation>
    <scope>NUCLEOTIDE SEQUENCE [LARGE SCALE GENOMIC DNA]</scope>
    <source>
        <strain evidence="3">DSM 24868</strain>
    </source>
</reference>
<keyword evidence="2" id="KW-0223">Dioxygenase</keyword>
<feature type="domain" description="VOC" evidence="1">
    <location>
        <begin position="3"/>
        <end position="132"/>
    </location>
</feature>
<evidence type="ECO:0000313" key="2">
    <source>
        <dbReference type="EMBL" id="SEJ45438.1"/>
    </source>
</evidence>
<dbReference type="EMBL" id="FNZI01000004">
    <property type="protein sequence ID" value="SEJ45438.1"/>
    <property type="molecule type" value="Genomic_DNA"/>
</dbReference>
<evidence type="ECO:0000313" key="3">
    <source>
        <dbReference type="Proteomes" id="UP000183315"/>
    </source>
</evidence>